<accession>A0A9Q0ELB7</accession>
<evidence type="ECO:0000313" key="2">
    <source>
        <dbReference type="EMBL" id="KAJ3607565.1"/>
    </source>
</evidence>
<dbReference type="EMBL" id="JANIIK010000040">
    <property type="protein sequence ID" value="KAJ3607565.1"/>
    <property type="molecule type" value="Genomic_DNA"/>
</dbReference>
<feature type="non-terminal residue" evidence="2">
    <location>
        <position position="162"/>
    </location>
</feature>
<dbReference type="InterPro" id="IPR032727">
    <property type="entry name" value="CLAMP"/>
</dbReference>
<proteinExistence type="predicted"/>
<name>A0A9Q0ELB7_9TELE</name>
<comment type="caution">
    <text evidence="2">The sequence shown here is derived from an EMBL/GenBank/DDBJ whole genome shotgun (WGS) entry which is preliminary data.</text>
</comment>
<gene>
    <name evidence="2" type="ORF">NHX12_024616</name>
</gene>
<protein>
    <submittedName>
        <fullName evidence="2">Uncharacterized protein</fullName>
    </submittedName>
</protein>
<organism evidence="2 3">
    <name type="scientific">Muraenolepis orangiensis</name>
    <name type="common">Patagonian moray cod</name>
    <dbReference type="NCBI Taxonomy" id="630683"/>
    <lineage>
        <taxon>Eukaryota</taxon>
        <taxon>Metazoa</taxon>
        <taxon>Chordata</taxon>
        <taxon>Craniata</taxon>
        <taxon>Vertebrata</taxon>
        <taxon>Euteleostomi</taxon>
        <taxon>Actinopterygii</taxon>
        <taxon>Neopterygii</taxon>
        <taxon>Teleostei</taxon>
        <taxon>Neoteleostei</taxon>
        <taxon>Acanthomorphata</taxon>
        <taxon>Zeiogadaria</taxon>
        <taxon>Gadariae</taxon>
        <taxon>Gadiformes</taxon>
        <taxon>Muraenolepidoidei</taxon>
        <taxon>Muraenolepididae</taxon>
        <taxon>Muraenolepis</taxon>
    </lineage>
</organism>
<feature type="region of interest" description="Disordered" evidence="1">
    <location>
        <begin position="130"/>
        <end position="162"/>
    </location>
</feature>
<dbReference type="AlphaFoldDB" id="A0A9Q0ELB7"/>
<sequence>MDWQSSAGSNISRELLECRYHNKQEPEEIPPFLQWEAMTHEQINCLLKMTLDEVLGELGEVLGFRQRQSCMREVALLDYYVYGFWWAKESGFSPTQMSFCMAVLHMLRTIEVIRDDAIAPLVEGMSADMHHHDVAPPSSQGQEEDAEEVMSEFTQEMLGSLQ</sequence>
<dbReference type="PANTHER" id="PTHR28457">
    <property type="entry name" value="COILED-COIL DOMAIN-CONTAINING PROTEIN 189"/>
    <property type="match status" value="1"/>
</dbReference>
<keyword evidence="3" id="KW-1185">Reference proteome</keyword>
<dbReference type="PANTHER" id="PTHR28457:SF3">
    <property type="entry name" value="CILIARY-ASSOCIATED CALCIUM-BINDING COILED-COIL PROTEIN 1"/>
    <property type="match status" value="1"/>
</dbReference>
<evidence type="ECO:0000313" key="3">
    <source>
        <dbReference type="Proteomes" id="UP001148018"/>
    </source>
</evidence>
<evidence type="ECO:0000256" key="1">
    <source>
        <dbReference type="SAM" id="MobiDB-lite"/>
    </source>
</evidence>
<reference evidence="2" key="1">
    <citation type="submission" date="2022-07" db="EMBL/GenBank/DDBJ databases">
        <title>Chromosome-level genome of Muraenolepis orangiensis.</title>
        <authorList>
            <person name="Kim J."/>
        </authorList>
    </citation>
    <scope>NUCLEOTIDE SEQUENCE</scope>
    <source>
        <strain evidence="2">KU_S4_2022</strain>
        <tissue evidence="2">Muscle</tissue>
    </source>
</reference>
<dbReference type="Proteomes" id="UP001148018">
    <property type="component" value="Unassembled WGS sequence"/>
</dbReference>
<dbReference type="OrthoDB" id="2126027at2759"/>